<name>A0ABN3D8Z8_9ACTN</name>
<sequence>MLSACRPEGLVLDVLGLSAGAARGCAGRRDGANGACRGTGSALVALVVLLVALTGCGGRPAADSARADVQRLLDRRAAAVLDRDGRAFERTGSAADFARLRSVPVAAWSYRVTALHRTGDTATADAELRYRVAGYDRAPVTTGRTLRLRRDADGRWAVTADRPAKKSAQQLWDQGMVQLVRGHHSLVLGAGQSGQSLRDFADLADRAVPAVSDAWGTDWSRRVVVLVPKSVEGMAGLLGSPASSYRGIAAVTTGETGPRDRAPADRIIVNPDAFALLGGLGEQVVVTHETTHVATRARTTAATPLWLSEGYADWVGYRAAGRTPAEAAPELARAVREGRVPTALPDDEDFGFTGDASRLARSYESGWTACRLIADRWGEARLGAFYRAVGEHRERAGAVEDAMRKELGTTPGAFTQEWQTYLRDQLS</sequence>
<reference evidence="1 2" key="1">
    <citation type="journal article" date="2019" name="Int. J. Syst. Evol. Microbiol.">
        <title>The Global Catalogue of Microorganisms (GCM) 10K type strain sequencing project: providing services to taxonomists for standard genome sequencing and annotation.</title>
        <authorList>
            <consortium name="The Broad Institute Genomics Platform"/>
            <consortium name="The Broad Institute Genome Sequencing Center for Infectious Disease"/>
            <person name="Wu L."/>
            <person name="Ma J."/>
        </authorList>
    </citation>
    <scope>NUCLEOTIDE SEQUENCE [LARGE SCALE GENOMIC DNA]</scope>
    <source>
        <strain evidence="1 2">JCM 3053</strain>
    </source>
</reference>
<evidence type="ECO:0008006" key="3">
    <source>
        <dbReference type="Google" id="ProtNLM"/>
    </source>
</evidence>
<keyword evidence="2" id="KW-1185">Reference proteome</keyword>
<dbReference type="Proteomes" id="UP001501474">
    <property type="component" value="Unassembled WGS sequence"/>
</dbReference>
<evidence type="ECO:0000313" key="2">
    <source>
        <dbReference type="Proteomes" id="UP001501474"/>
    </source>
</evidence>
<comment type="caution">
    <text evidence="1">The sequence shown here is derived from an EMBL/GenBank/DDBJ whole genome shotgun (WGS) entry which is preliminary data.</text>
</comment>
<accession>A0ABN3D8Z8</accession>
<protein>
    <recommendedName>
        <fullName evidence="3">Lipoprotein</fullName>
    </recommendedName>
</protein>
<proteinExistence type="predicted"/>
<organism evidence="1 2">
    <name type="scientific">Streptomyces indiaensis</name>
    <dbReference type="NCBI Taxonomy" id="284033"/>
    <lineage>
        <taxon>Bacteria</taxon>
        <taxon>Bacillati</taxon>
        <taxon>Actinomycetota</taxon>
        <taxon>Actinomycetes</taxon>
        <taxon>Kitasatosporales</taxon>
        <taxon>Streptomycetaceae</taxon>
        <taxon>Streptomyces</taxon>
    </lineage>
</organism>
<evidence type="ECO:0000313" key="1">
    <source>
        <dbReference type="EMBL" id="GAA2224002.1"/>
    </source>
</evidence>
<dbReference type="EMBL" id="BAAART010000031">
    <property type="protein sequence ID" value="GAA2224002.1"/>
    <property type="molecule type" value="Genomic_DNA"/>
</dbReference>
<gene>
    <name evidence="1" type="ORF">GCM10010104_14240</name>
</gene>